<keyword evidence="1" id="KW-0472">Membrane</keyword>
<keyword evidence="1" id="KW-1133">Transmembrane helix</keyword>
<evidence type="ECO:0000256" key="1">
    <source>
        <dbReference type="SAM" id="Phobius"/>
    </source>
</evidence>
<protein>
    <submittedName>
        <fullName evidence="2">Uncharacterized protein</fullName>
    </submittedName>
</protein>
<dbReference type="EMBL" id="LCNE01000013">
    <property type="protein sequence ID" value="KKU48622.1"/>
    <property type="molecule type" value="Genomic_DNA"/>
</dbReference>
<sequence length="134" mass="14256">MNNGLKTFVVTLGLSLAVFGTVYYFITESSKSVDIESDNDISQAETIAYKVEQAAAFEKLATQKADVESKAVLAAATTTESTESSVPVPVTGSNTTMALLTGLALLGASAYYLLLGPHKLALSEFERKTIRDLN</sequence>
<feature type="transmembrane region" description="Helical" evidence="1">
    <location>
        <begin position="7"/>
        <end position="26"/>
    </location>
</feature>
<keyword evidence="1" id="KW-0812">Transmembrane</keyword>
<proteinExistence type="predicted"/>
<name>A0A0G1QUQ2_UNCKA</name>
<feature type="transmembrane region" description="Helical" evidence="1">
    <location>
        <begin position="97"/>
        <end position="115"/>
    </location>
</feature>
<dbReference type="AlphaFoldDB" id="A0A0G1QUQ2"/>
<organism evidence="2 3">
    <name type="scientific">candidate division WWE3 bacterium GW2011_GWA2_46_9</name>
    <dbReference type="NCBI Taxonomy" id="1619111"/>
    <lineage>
        <taxon>Bacteria</taxon>
        <taxon>Katanobacteria</taxon>
    </lineage>
</organism>
<accession>A0A0G1QUQ2</accession>
<comment type="caution">
    <text evidence="2">The sequence shown here is derived from an EMBL/GenBank/DDBJ whole genome shotgun (WGS) entry which is preliminary data.</text>
</comment>
<dbReference type="Proteomes" id="UP000033946">
    <property type="component" value="Unassembled WGS sequence"/>
</dbReference>
<evidence type="ECO:0000313" key="3">
    <source>
        <dbReference type="Proteomes" id="UP000033946"/>
    </source>
</evidence>
<reference evidence="2 3" key="1">
    <citation type="journal article" date="2015" name="Nature">
        <title>rRNA introns, odd ribosomes, and small enigmatic genomes across a large radiation of phyla.</title>
        <authorList>
            <person name="Brown C.T."/>
            <person name="Hug L.A."/>
            <person name="Thomas B.C."/>
            <person name="Sharon I."/>
            <person name="Castelle C.J."/>
            <person name="Singh A."/>
            <person name="Wilkins M.J."/>
            <person name="Williams K.H."/>
            <person name="Banfield J.F."/>
        </authorList>
    </citation>
    <scope>NUCLEOTIDE SEQUENCE [LARGE SCALE GENOMIC DNA]</scope>
</reference>
<evidence type="ECO:0000313" key="2">
    <source>
        <dbReference type="EMBL" id="KKU48622.1"/>
    </source>
</evidence>
<gene>
    <name evidence="2" type="ORF">UX69_C0013G0018</name>
</gene>